<feature type="zinc finger region" description="TRAF-type" evidence="7">
    <location>
        <begin position="661"/>
        <end position="719"/>
    </location>
</feature>
<keyword evidence="8" id="KW-0175">Coiled coil</keyword>
<comment type="caution">
    <text evidence="11">The sequence shown here is derived from an EMBL/GenBank/DDBJ whole genome shotgun (WGS) entry which is preliminary data.</text>
</comment>
<feature type="domain" description="TRAF-type" evidence="10">
    <location>
        <begin position="1169"/>
        <end position="1215"/>
    </location>
</feature>
<feature type="region of interest" description="Disordered" evidence="9">
    <location>
        <begin position="1"/>
        <end position="63"/>
    </location>
</feature>
<dbReference type="Gene3D" id="3.30.40.10">
    <property type="entry name" value="Zinc/RING finger domain, C3HC4 (zinc finger)"/>
    <property type="match status" value="11"/>
</dbReference>
<dbReference type="SUPFAM" id="SSF48403">
    <property type="entry name" value="Ankyrin repeat"/>
    <property type="match status" value="2"/>
</dbReference>
<feature type="domain" description="TRAF-type" evidence="10">
    <location>
        <begin position="1003"/>
        <end position="1050"/>
    </location>
</feature>
<evidence type="ECO:0000256" key="7">
    <source>
        <dbReference type="PROSITE-ProRule" id="PRU00207"/>
    </source>
</evidence>
<dbReference type="InterPro" id="IPR013083">
    <property type="entry name" value="Znf_RING/FYVE/PHD"/>
</dbReference>
<feature type="domain" description="TRAF-type" evidence="10">
    <location>
        <begin position="2236"/>
        <end position="2292"/>
    </location>
</feature>
<dbReference type="Gene3D" id="1.20.920.20">
    <property type="match status" value="1"/>
</dbReference>
<feature type="zinc finger region" description="TRAF-type" evidence="7">
    <location>
        <begin position="2504"/>
        <end position="2548"/>
    </location>
</feature>
<dbReference type="PANTHER" id="PTHR24198">
    <property type="entry name" value="ANKYRIN REPEAT AND PROTEIN KINASE DOMAIN-CONTAINING PROTEIN"/>
    <property type="match status" value="1"/>
</dbReference>
<feature type="zinc finger region" description="TRAF-type" evidence="7">
    <location>
        <begin position="2561"/>
        <end position="2608"/>
    </location>
</feature>
<dbReference type="InterPro" id="IPR036770">
    <property type="entry name" value="Ankyrin_rpt-contain_sf"/>
</dbReference>
<protein>
    <submittedName>
        <fullName evidence="11">Unnamed protein product</fullName>
    </submittedName>
</protein>
<keyword evidence="12" id="KW-1185">Reference proteome</keyword>
<feature type="domain" description="TRAF-type" evidence="10">
    <location>
        <begin position="2320"/>
        <end position="2380"/>
    </location>
</feature>
<dbReference type="Pfam" id="PF12796">
    <property type="entry name" value="Ank_2"/>
    <property type="match status" value="2"/>
</dbReference>
<evidence type="ECO:0000256" key="3">
    <source>
        <dbReference type="ARBA" id="ARBA00022771"/>
    </source>
</evidence>
<evidence type="ECO:0000259" key="10">
    <source>
        <dbReference type="PROSITE" id="PS50145"/>
    </source>
</evidence>
<feature type="compositionally biased region" description="Basic residues" evidence="9">
    <location>
        <begin position="43"/>
        <end position="52"/>
    </location>
</feature>
<feature type="repeat" description="ANK" evidence="6">
    <location>
        <begin position="1755"/>
        <end position="1780"/>
    </location>
</feature>
<feature type="domain" description="TRAF-type" evidence="10">
    <location>
        <begin position="946"/>
        <end position="1000"/>
    </location>
</feature>
<feature type="zinc finger region" description="TRAF-type" evidence="7">
    <location>
        <begin position="2420"/>
        <end position="2474"/>
    </location>
</feature>
<feature type="zinc finger region" description="TRAF-type" evidence="7">
    <location>
        <begin position="1003"/>
        <end position="1050"/>
    </location>
</feature>
<feature type="repeat" description="ANK" evidence="6">
    <location>
        <begin position="1331"/>
        <end position="1363"/>
    </location>
</feature>
<dbReference type="PANTHER" id="PTHR24198:SF165">
    <property type="entry name" value="ANKYRIN REPEAT-CONTAINING PROTEIN-RELATED"/>
    <property type="match status" value="1"/>
</dbReference>
<feature type="zinc finger region" description="TRAF-type" evidence="7">
    <location>
        <begin position="1169"/>
        <end position="1215"/>
    </location>
</feature>
<evidence type="ECO:0000256" key="2">
    <source>
        <dbReference type="ARBA" id="ARBA00022737"/>
    </source>
</evidence>
<feature type="domain" description="TRAF-type" evidence="10">
    <location>
        <begin position="1058"/>
        <end position="1139"/>
    </location>
</feature>
<dbReference type="EMBL" id="BSXW01000227">
    <property type="protein sequence ID" value="GMF15630.1"/>
    <property type="molecule type" value="Genomic_DNA"/>
</dbReference>
<evidence type="ECO:0000256" key="8">
    <source>
        <dbReference type="SAM" id="Coils"/>
    </source>
</evidence>
<feature type="repeat" description="ANK" evidence="6">
    <location>
        <begin position="2096"/>
        <end position="2128"/>
    </location>
</feature>
<evidence type="ECO:0000313" key="12">
    <source>
        <dbReference type="Proteomes" id="UP001165083"/>
    </source>
</evidence>
<reference evidence="11" key="1">
    <citation type="submission" date="2023-04" db="EMBL/GenBank/DDBJ databases">
        <title>Phytophthora lilii NBRC 32176.</title>
        <authorList>
            <person name="Ichikawa N."/>
            <person name="Sato H."/>
            <person name="Tonouchi N."/>
        </authorList>
    </citation>
    <scope>NUCLEOTIDE SEQUENCE</scope>
    <source>
        <strain evidence="11">NBRC 32176</strain>
    </source>
</reference>
<dbReference type="SUPFAM" id="SSF49599">
    <property type="entry name" value="TRAF domain-like"/>
    <property type="match status" value="2"/>
</dbReference>
<feature type="zinc finger region" description="TRAF-type" evidence="7">
    <location>
        <begin position="1058"/>
        <end position="1139"/>
    </location>
</feature>
<evidence type="ECO:0000256" key="6">
    <source>
        <dbReference type="PROSITE-ProRule" id="PRU00023"/>
    </source>
</evidence>
<feature type="domain" description="TRAF-type" evidence="10">
    <location>
        <begin position="2420"/>
        <end position="2474"/>
    </location>
</feature>
<accession>A0A9W6TI49</accession>
<evidence type="ECO:0000256" key="4">
    <source>
        <dbReference type="ARBA" id="ARBA00022833"/>
    </source>
</evidence>
<feature type="domain" description="TRAF-type" evidence="10">
    <location>
        <begin position="547"/>
        <end position="598"/>
    </location>
</feature>
<feature type="domain" description="TRAF-type" evidence="10">
    <location>
        <begin position="661"/>
        <end position="719"/>
    </location>
</feature>
<dbReference type="PROSITE" id="PS50145">
    <property type="entry name" value="ZF_TRAF"/>
    <property type="match status" value="12"/>
</dbReference>
<feature type="zinc finger region" description="TRAF-type" evidence="7">
    <location>
        <begin position="2320"/>
        <end position="2380"/>
    </location>
</feature>
<dbReference type="PROSITE" id="PS50096">
    <property type="entry name" value="IQ"/>
    <property type="match status" value="1"/>
</dbReference>
<feature type="domain" description="TRAF-type" evidence="10">
    <location>
        <begin position="2504"/>
        <end position="2548"/>
    </location>
</feature>
<dbReference type="InterPro" id="IPR001293">
    <property type="entry name" value="Znf_TRAF"/>
</dbReference>
<keyword evidence="3 7" id="KW-0863">Zinc-finger</keyword>
<keyword evidence="5 6" id="KW-0040">ANK repeat</keyword>
<dbReference type="PROSITE" id="PS50088">
    <property type="entry name" value="ANK_REPEAT"/>
    <property type="match status" value="5"/>
</dbReference>
<evidence type="ECO:0000256" key="5">
    <source>
        <dbReference type="ARBA" id="ARBA00023043"/>
    </source>
</evidence>
<dbReference type="GO" id="GO:0008270">
    <property type="term" value="F:zinc ion binding"/>
    <property type="evidence" value="ECO:0007669"/>
    <property type="project" value="UniProtKB-KW"/>
</dbReference>
<feature type="repeat" description="ANK" evidence="6">
    <location>
        <begin position="314"/>
        <end position="346"/>
    </location>
</feature>
<evidence type="ECO:0000256" key="9">
    <source>
        <dbReference type="SAM" id="MobiDB-lite"/>
    </source>
</evidence>
<feature type="domain" description="TRAF-type" evidence="10">
    <location>
        <begin position="2561"/>
        <end position="2608"/>
    </location>
</feature>
<dbReference type="SMART" id="SM00248">
    <property type="entry name" value="ANK"/>
    <property type="match status" value="13"/>
</dbReference>
<keyword evidence="4 7" id="KW-0862">Zinc</keyword>
<dbReference type="Pfam" id="PF00023">
    <property type="entry name" value="Ank"/>
    <property type="match status" value="2"/>
</dbReference>
<feature type="zinc finger region" description="TRAF-type" evidence="7">
    <location>
        <begin position="946"/>
        <end position="1000"/>
    </location>
</feature>
<keyword evidence="2" id="KW-0677">Repeat</keyword>
<organism evidence="11 12">
    <name type="scientific">Phytophthora lilii</name>
    <dbReference type="NCBI Taxonomy" id="2077276"/>
    <lineage>
        <taxon>Eukaryota</taxon>
        <taxon>Sar</taxon>
        <taxon>Stramenopiles</taxon>
        <taxon>Oomycota</taxon>
        <taxon>Peronosporomycetes</taxon>
        <taxon>Peronosporales</taxon>
        <taxon>Peronosporaceae</taxon>
        <taxon>Phytophthora</taxon>
    </lineage>
</organism>
<dbReference type="PROSITE" id="PS50297">
    <property type="entry name" value="ANK_REP_REGION"/>
    <property type="match status" value="3"/>
</dbReference>
<feature type="zinc finger region" description="TRAF-type" evidence="7">
    <location>
        <begin position="606"/>
        <end position="650"/>
    </location>
</feature>
<dbReference type="Proteomes" id="UP001165083">
    <property type="component" value="Unassembled WGS sequence"/>
</dbReference>
<proteinExistence type="predicted"/>
<feature type="zinc finger region" description="TRAF-type" evidence="7">
    <location>
        <begin position="2236"/>
        <end position="2292"/>
    </location>
</feature>
<name>A0A9W6TI49_9STRA</name>
<feature type="coiled-coil region" evidence="8">
    <location>
        <begin position="1446"/>
        <end position="1484"/>
    </location>
</feature>
<dbReference type="Gene3D" id="1.25.40.20">
    <property type="entry name" value="Ankyrin repeat-containing domain"/>
    <property type="match status" value="5"/>
</dbReference>
<feature type="repeat" description="ANK" evidence="6">
    <location>
        <begin position="1298"/>
        <end position="1330"/>
    </location>
</feature>
<dbReference type="Pfam" id="PF02176">
    <property type="entry name" value="zf-TRAF"/>
    <property type="match status" value="4"/>
</dbReference>
<evidence type="ECO:0000256" key="1">
    <source>
        <dbReference type="ARBA" id="ARBA00022723"/>
    </source>
</evidence>
<gene>
    <name evidence="11" type="ORF">Plil01_000541100</name>
</gene>
<dbReference type="OrthoDB" id="186134at2759"/>
<feature type="coiled-coil region" evidence="8">
    <location>
        <begin position="1680"/>
        <end position="1742"/>
    </location>
</feature>
<keyword evidence="1 7" id="KW-0479">Metal-binding</keyword>
<feature type="compositionally biased region" description="Basic and acidic residues" evidence="9">
    <location>
        <begin position="27"/>
        <end position="42"/>
    </location>
</feature>
<evidence type="ECO:0000313" key="11">
    <source>
        <dbReference type="EMBL" id="GMF15630.1"/>
    </source>
</evidence>
<feature type="domain" description="TRAF-type" evidence="10">
    <location>
        <begin position="606"/>
        <end position="650"/>
    </location>
</feature>
<dbReference type="InterPro" id="IPR002110">
    <property type="entry name" value="Ankyrin_rpt"/>
</dbReference>
<feature type="zinc finger region" description="TRAF-type" evidence="7">
    <location>
        <begin position="547"/>
        <end position="598"/>
    </location>
</feature>
<sequence>MPGVLAQVSKKQRGQAQKYITFDEDSSEHNRPSPYDTREVVKAHKKKGRRNTHVGGDNPRVDSSKLCHQYEEALRRRDFRQVLWMITNGDIPANYETKTGETALLAAVSAKNLDALALLMKSGYTPMMKAIAVAVPEHRIQSKQLLGLGTSVIPNNNAEDTSAMKAITLAANVGGFDNDIVETVLAFEPNLLQTDQSGRSAFDWAKLTGNTQALEWLVRRQQEKSIQHQSLANRQERLKQCQELLSRHEDYIRHIQSLIAPQFFDEDELLKFLKSTTMSTIDFTKALSDLKSMDDTGNPLPFQSEFFVNVETRKGWTPLTKCAAFGYVAAVQELLSMGADLHHETRLRHTAMTWASYCGHEAVVLHLLRVGVDINQKTRDGKTALMHAISNSQSKIVHHLLIATRDQCFPLKPIDTFSSEIDAPSLPQSKIKARYLDQKSKEVKPLPSEWHKTFLQIIRCHDQTGKDALQLAQLLAEQEKNSSIEVGQRTNSNELAPAAQVLYQVETAIKAAEEHKQYVNIHAERTQLTTCHHDGCNLMAPKDVLPTHERHHCLKRKIKCDNCDLSFIFEERSQHDSQFCIMRRVQCTNLQYGCQEQMLFQDRDHHLTHHCRKRATQCRRLCGATIPFDELDKHENAQCPLRTVTCDEGCHATFAANYAKTHRLHECPKRMVPCAGKNTSKEGCGMLVKVEEMEFHLSTLCELREIPCKWSSFGCAEKIGGVAAARYSHETKECPNDVDNGYRTSAAAQAPTVVHELQDAGDCPMRQAYCPLDLCGKHIRLFDAEETCISSLMSGDGTIALQENRASCLKAMHRRVADYQAFLVKIKSSQIGLCIKPEADKTELSAFQNSEAMAFLRDWLQHLCSKLQLECKDLETKKNSSARACRVLTFDSKTDRHLIEFSDGHSVWMSLDLREYDTMIPQDIDSMGQSLQYFRCGLIIAKDRTVHIEEDCCHRLLSCPLGCGQRLPVHTIEVHLANRCNMRNGACSLGCGDIMPSSSLVDHETNHCSLRSVFCEFCHSFLPVRSLEEHLDKECQQRPRGCRLGCSSKVAWTETLQHESSYCPKRPVKCSICDGEIWFCERESHEKNECPLRLSGECGSGCGQTLRHNEITYHLLYSCTKRIVECKECKQRMQFSKLKEHQDILCPQRVVSCRKGCGIRLKEVDTDLHEKDECPNRLVFCENQCGLRVPRCEMEDHLKMKCSMRVMECPSGCREWIFAYLYEDHWKRCRQRIVPCGVGGKLCSRPIRIWHMDSKLVRCAVHGENALLWALKSQDIDLVTYLLQNVDAFSVVNEEFANGFSPLVLASSLGNVDLVHLLLRFGADVNFETSRGRTPLSEACIAQDPVIVKLLIDNRASVTHTNRQGRNLLQMVRAFADSAVVTIKNVQPNKSHWPEIIHLLEEQAELERAQRDLFVAIACSNYDYLIQCFKYYSKAPSHAHPIINPMEALQELVNVKEKQAKVVRAELDEAIQVFNESIAETEAKRVQAVHLSSQVDDSCRRLQNVEKAEEASDVDSNALEADMLAMIREITAQDISVLLNSHVPSETSLVVVKALSLLCGVVPRGRRNATEYTDIEWWKTAQALLMDRSLLRRLRGYRQQTVSPDVMAKVRRECLRTPAFAACSAAFKESREKACADNEEGERSLNSRIPPAETLRGNIVGILATWVQGVEVEYKARAERQVLVERKRQLEVALNVAREKQQHANFEAQVEARSLPARQEEVEAVRIQSDVAEKELEVAKKRLNTYKLLNYAALSGHTPLTFACAVGNEAIVHMLISHGACSGHQFEEQALCASFIQVLVRDYLFRNKFNREQRLQESSGGSIKPRSDAAIEALVRNVAHTFIVGHYKRKLEHFRQTHRVPLHEAIINGYPEIAAILLSKKAKLWQKTYVLPERVYPGALLGSILPISHEAQKLIKRRGEWRLQPLSMGLSTDPDGGLNNYGRPMAVAETLQCALKHYDSRFFKVSKGWESPDVTFYSSTSEFVNDALAKMEAARHQWQKEFVIRRNVMRKTAELKEKHAALESAIISRDFISVSRLLDDGAFADFETSRSGLSALMAACIEEVYVENEDGKDVLAVEYLLDRTLNRPLVNFESSHGVTALGTAAFYGTLKCAQALIERGANINYVSRLSGRTALMEAADNGKETLVRFLLAYPEVDVFLQDTKARTALDYASSRGFVEITGLLEAAMGGKRGRIVSTISGLYGVCKWGCGFMAQYEGHIVQRAQVMKDTNPLEDHELHHCPMRYVACPNKCNVEKLWAEELHDHLEHICALRLVSCTNSKCSVQMPFQSRERHLKEQCEFRMVLCECGESMIYQRHVLHAKSQCPMRFVPCPLHCISPKTTDKSSEADPQIFQLRWQDVKAHVTEDCPHRYVRCRNGCTINDLLLKNRSQHETAVCLLRRVACKWSCKETVFASSQAIHERDECELRQQSCPNRCGRNNVPVLEMDEHISTVCSRRLTLCSLGCGRRVPLHTLGVHQAQECRKRRVTCDRCQQSLLEEERTGHENSQCPNRLTVCGLCGQTNLSHAQLANHRREECKMRQVTCKYQCFVKLLLAHEKERHEMWECAFRPIWCPLGCGEVFICNTLKRHQRNCPMRFVVCGNGCGEELREKDRADHELNYCSLNKVHGNAARLN</sequence>